<dbReference type="AlphaFoldDB" id="A0A1F6CH14"/>
<sequence>MTQTAWEVERELKKHGTREKALASAWFFKTGKGQYGYGDVFVGVAVPEQRKVAKQYKGLPLVEIEKLLDSKIHECRLTALLILVDQYRHGDGQTRAKIAKFYLTHTKHINNWDLVDTSASNILGDYLVNRDRRILYKLAESKNIWERRIAIISTLAFIVNKESRDTYALAERLLDDTHDLIHKALGWMLREVGTRVSREELVAFLNKHKAHMPRTTLRYAIEHFSPAERKRFLSK</sequence>
<evidence type="ECO:0000313" key="1">
    <source>
        <dbReference type="EMBL" id="OGG48489.1"/>
    </source>
</evidence>
<dbReference type="EMBL" id="MFKU01000011">
    <property type="protein sequence ID" value="OGG48489.1"/>
    <property type="molecule type" value="Genomic_DNA"/>
</dbReference>
<evidence type="ECO:0000313" key="2">
    <source>
        <dbReference type="Proteomes" id="UP000178815"/>
    </source>
</evidence>
<dbReference type="InterPro" id="IPR016024">
    <property type="entry name" value="ARM-type_fold"/>
</dbReference>
<accession>A0A1F6CH14</accession>
<dbReference type="Proteomes" id="UP000178815">
    <property type="component" value="Unassembled WGS sequence"/>
</dbReference>
<dbReference type="SUPFAM" id="SSF48371">
    <property type="entry name" value="ARM repeat"/>
    <property type="match status" value="1"/>
</dbReference>
<dbReference type="STRING" id="1798481.A2678_03250"/>
<dbReference type="Gene3D" id="1.25.10.90">
    <property type="match status" value="1"/>
</dbReference>
<dbReference type="Pfam" id="PF08713">
    <property type="entry name" value="DNA_alkylation"/>
    <property type="match status" value="1"/>
</dbReference>
<dbReference type="InterPro" id="IPR014825">
    <property type="entry name" value="DNA_alkylation"/>
</dbReference>
<dbReference type="CDD" id="cd06561">
    <property type="entry name" value="AlkD_like"/>
    <property type="match status" value="1"/>
</dbReference>
<reference evidence="1 2" key="1">
    <citation type="journal article" date="2016" name="Nat. Commun.">
        <title>Thousands of microbial genomes shed light on interconnected biogeochemical processes in an aquifer system.</title>
        <authorList>
            <person name="Anantharaman K."/>
            <person name="Brown C.T."/>
            <person name="Hug L.A."/>
            <person name="Sharon I."/>
            <person name="Castelle C.J."/>
            <person name="Probst A.J."/>
            <person name="Thomas B.C."/>
            <person name="Singh A."/>
            <person name="Wilkins M.J."/>
            <person name="Karaoz U."/>
            <person name="Brodie E.L."/>
            <person name="Williams K.H."/>
            <person name="Hubbard S.S."/>
            <person name="Banfield J.F."/>
        </authorList>
    </citation>
    <scope>NUCLEOTIDE SEQUENCE [LARGE SCALE GENOMIC DNA]</scope>
</reference>
<name>A0A1F6CH14_9BACT</name>
<dbReference type="PANTHER" id="PTHR34070">
    <property type="entry name" value="ARMADILLO-TYPE FOLD"/>
    <property type="match status" value="1"/>
</dbReference>
<organism evidence="1 2">
    <name type="scientific">Candidatus Kaiserbacteria bacterium RIFCSPHIGHO2_01_FULL_53_31</name>
    <dbReference type="NCBI Taxonomy" id="1798481"/>
    <lineage>
        <taxon>Bacteria</taxon>
        <taxon>Candidatus Kaiseribacteriota</taxon>
    </lineage>
</organism>
<gene>
    <name evidence="1" type="ORF">A2678_03250</name>
</gene>
<dbReference type="PANTHER" id="PTHR34070:SF1">
    <property type="entry name" value="DNA ALKYLATION REPAIR PROTEIN"/>
    <property type="match status" value="1"/>
</dbReference>
<comment type="caution">
    <text evidence="1">The sequence shown here is derived from an EMBL/GenBank/DDBJ whole genome shotgun (WGS) entry which is preliminary data.</text>
</comment>
<protein>
    <submittedName>
        <fullName evidence="1">DNA alkylation repair protein</fullName>
    </submittedName>
</protein>
<proteinExistence type="predicted"/>